<comment type="caution">
    <text evidence="1">The sequence shown here is derived from an EMBL/GenBank/DDBJ whole genome shotgun (WGS) entry which is preliminary data.</text>
</comment>
<evidence type="ECO:0000313" key="2">
    <source>
        <dbReference type="Proteomes" id="UP000319627"/>
    </source>
</evidence>
<evidence type="ECO:0000313" key="1">
    <source>
        <dbReference type="EMBL" id="TWH63974.1"/>
    </source>
</evidence>
<proteinExistence type="predicted"/>
<dbReference type="EMBL" id="VLKG01000015">
    <property type="protein sequence ID" value="TWH63974.1"/>
    <property type="molecule type" value="Genomic_DNA"/>
</dbReference>
<accession>A0A562HZI9</accession>
<sequence length="71" mass="8447">MTKDELRNELERQAQRYQNLYGGDVTLYAAQPDPERKPWRKRASLLDKAFQKELEKIEKEKEKSAAQTHQD</sequence>
<gene>
    <name evidence="1" type="ORF">LX59_02938</name>
</gene>
<dbReference type="RefSeq" id="WP_144573193.1">
    <property type="nucleotide sequence ID" value="NZ_VLKG01000015.1"/>
</dbReference>
<dbReference type="Proteomes" id="UP000319627">
    <property type="component" value="Unassembled WGS sequence"/>
</dbReference>
<reference evidence="1 2" key="1">
    <citation type="submission" date="2019-07" db="EMBL/GenBank/DDBJ databases">
        <title>Genomic Encyclopedia of Type Strains, Phase I: the one thousand microbial genomes (KMG-I) project.</title>
        <authorList>
            <person name="Kyrpides N."/>
        </authorList>
    </citation>
    <scope>NUCLEOTIDE SEQUENCE [LARGE SCALE GENOMIC DNA]</scope>
    <source>
        <strain evidence="1 2">DSM 375</strain>
    </source>
</reference>
<organism evidence="1 2">
    <name type="scientific">Azomonas agilis</name>
    <dbReference type="NCBI Taxonomy" id="116849"/>
    <lineage>
        <taxon>Bacteria</taxon>
        <taxon>Pseudomonadati</taxon>
        <taxon>Pseudomonadota</taxon>
        <taxon>Gammaproteobacteria</taxon>
        <taxon>Pseudomonadales</taxon>
        <taxon>Pseudomonadaceae</taxon>
        <taxon>Azomonas</taxon>
    </lineage>
</organism>
<name>A0A562HZI9_9GAMM</name>
<dbReference type="OrthoDB" id="7030350at2"/>
<dbReference type="AlphaFoldDB" id="A0A562HZI9"/>
<keyword evidence="2" id="KW-1185">Reference proteome</keyword>
<protein>
    <recommendedName>
        <fullName evidence="3">Beta-ketoadipyl CoA thiolase</fullName>
    </recommendedName>
</protein>
<evidence type="ECO:0008006" key="3">
    <source>
        <dbReference type="Google" id="ProtNLM"/>
    </source>
</evidence>